<dbReference type="Gene3D" id="1.20.58.2150">
    <property type="match status" value="1"/>
</dbReference>
<feature type="domain" description="Gylcosyl hydrolase 115 C-terminal" evidence="2">
    <location>
        <begin position="706"/>
        <end position="876"/>
    </location>
</feature>
<dbReference type="Gene3D" id="2.60.120.1620">
    <property type="match status" value="1"/>
</dbReference>
<reference evidence="4" key="1">
    <citation type="journal article" date="2019" name="Int. J. Syst. Evol. Microbiol.">
        <title>The Global Catalogue of Microorganisms (GCM) 10K type strain sequencing project: providing services to taxonomists for standard genome sequencing and annotation.</title>
        <authorList>
            <consortium name="The Broad Institute Genomics Platform"/>
            <consortium name="The Broad Institute Genome Sequencing Center for Infectious Disease"/>
            <person name="Wu L."/>
            <person name="Ma J."/>
        </authorList>
    </citation>
    <scope>NUCLEOTIDE SEQUENCE [LARGE SCALE GENOMIC DNA]</scope>
    <source>
        <strain evidence="4">CGMCC 1.12702</strain>
    </source>
</reference>
<comment type="caution">
    <text evidence="3">The sequence shown here is derived from an EMBL/GenBank/DDBJ whole genome shotgun (WGS) entry which is preliminary data.</text>
</comment>
<dbReference type="Gene3D" id="3.20.20.520">
    <property type="entry name" value="Glycosyl hydrolase family 115"/>
    <property type="match status" value="1"/>
</dbReference>
<evidence type="ECO:0000259" key="2">
    <source>
        <dbReference type="Pfam" id="PF17829"/>
    </source>
</evidence>
<dbReference type="Pfam" id="PF15979">
    <property type="entry name" value="Glyco_hydro_115"/>
    <property type="match status" value="1"/>
</dbReference>
<dbReference type="InterPro" id="IPR042301">
    <property type="entry name" value="GH115_sf"/>
</dbReference>
<organism evidence="3 4">
    <name type="scientific">Sphingomonas arantia</name>
    <dbReference type="NCBI Taxonomy" id="1460676"/>
    <lineage>
        <taxon>Bacteria</taxon>
        <taxon>Pseudomonadati</taxon>
        <taxon>Pseudomonadota</taxon>
        <taxon>Alphaproteobacteria</taxon>
        <taxon>Sphingomonadales</taxon>
        <taxon>Sphingomonadaceae</taxon>
        <taxon>Sphingomonas</taxon>
    </lineage>
</organism>
<evidence type="ECO:0000256" key="1">
    <source>
        <dbReference type="ARBA" id="ARBA00022801"/>
    </source>
</evidence>
<sequence>MSADLKDAISRRTLMNGAGWGTAIAALPAIAVAAPKRTAAPDRRTAFPLIADGIPATVLIDATADSAVRHVATNFAKDLERVSGKPARMIDGAAGDLRGPVVIIGVLGQSATIDRLAGAGKIAATDLRGEWEAFRQIVVDDPMPGVARALVIVGSDRRGAVFGTYDVSERIGVSPWHWFADVPVPRQRDVLIPAGSRRDQPKVRYRGFFINDEDPCLSGWAKKAFGGVNSGMYAHVFELLLRMKGNYLWPAMWGKAFADDDPKSMVLADAMGVVMGNSHHEPMLRAQAEWHRHTDGGVTGGAWDYEKNGDNLRKFWRGGMERMMAKGGGRRYESVVTVGMRGDGDEAMAEGTATGLLERVVTDQRRIIADVTGKPAAATPQVWALYKEVQDYYDHGMKVPDDVTLLFSDDNWGQIRRLPDPAAAPRAGGYGIYYHFDYVGGPRNYKWLNTNQIEKTWQQMDLAYQRGARAIWIANVGDIKPMEYPLGFFLAQAWNPEAMTPAALAAYPRGWAAATFGAEQAGAIGEMVTAYSRYVARRKPELIDETSFPLGGVTPAGLDGGEFGTMIAEWDALDARVASVRARLRPDQHDAYYQLVEFPISAVGNLYRMYYATAWNRLLAGTNDPRANYFADRVEATFARDAALTRSYHALNGGKWDGMMAQVHMSYVIWNDPTAQTMPSIVRIAGDTPVSERSRQPRFVAPRPTDDGIVAVEAPAFSRARDGKGLRWATLPNLGRTAGAVVALPQGRPATAMTDGVCLEYDMTVRKAGPATLTLTLAPTLDTIGHAGGRIGVSIDGGPVQPLVAALEVTGGSTDTPGKKRWATSVCDNAVRLSANLGQITARRHTVKVWRLDDNMVLQKLVLSTVPVPPSYLGPPPKRA</sequence>
<dbReference type="InterPro" id="IPR031924">
    <property type="entry name" value="GH115"/>
</dbReference>
<keyword evidence="1 3" id="KW-0378">Hydrolase</keyword>
<dbReference type="GO" id="GO:0016787">
    <property type="term" value="F:hydrolase activity"/>
    <property type="evidence" value="ECO:0007669"/>
    <property type="project" value="UniProtKB-KW"/>
</dbReference>
<dbReference type="EMBL" id="JBHUGS010000005">
    <property type="protein sequence ID" value="MFD1952586.1"/>
    <property type="molecule type" value="Genomic_DNA"/>
</dbReference>
<dbReference type="RefSeq" id="WP_380931597.1">
    <property type="nucleotide sequence ID" value="NZ_JBHUGS010000005.1"/>
</dbReference>
<dbReference type="Gene3D" id="3.30.379.10">
    <property type="entry name" value="Chitobiase/beta-hexosaminidase domain 2-like"/>
    <property type="match status" value="1"/>
</dbReference>
<accession>A0ABW4U5Q0</accession>
<keyword evidence="4" id="KW-1185">Reference proteome</keyword>
<dbReference type="InterPro" id="IPR041437">
    <property type="entry name" value="GH115_C"/>
</dbReference>
<dbReference type="PROSITE" id="PS51318">
    <property type="entry name" value="TAT"/>
    <property type="match status" value="1"/>
</dbReference>
<evidence type="ECO:0000313" key="3">
    <source>
        <dbReference type="EMBL" id="MFD1952586.1"/>
    </source>
</evidence>
<evidence type="ECO:0000313" key="4">
    <source>
        <dbReference type="Proteomes" id="UP001597400"/>
    </source>
</evidence>
<dbReference type="Pfam" id="PF17829">
    <property type="entry name" value="GH115_C"/>
    <property type="match status" value="1"/>
</dbReference>
<dbReference type="PANTHER" id="PTHR37842">
    <property type="match status" value="1"/>
</dbReference>
<gene>
    <name evidence="3" type="ORF">ACFSGX_17545</name>
</gene>
<protein>
    <submittedName>
        <fullName evidence="3">Glycosyl hydrolase 115 family protein</fullName>
    </submittedName>
</protein>
<name>A0ABW4U5Q0_9SPHN</name>
<dbReference type="InterPro" id="IPR029018">
    <property type="entry name" value="Hex-like_dom2"/>
</dbReference>
<dbReference type="PANTHER" id="PTHR37842:SF2">
    <property type="entry name" value="GYLCOSYL HYDROLASE 115 C-TERMINAL DOMAIN-CONTAINING PROTEIN"/>
    <property type="match status" value="1"/>
</dbReference>
<dbReference type="InterPro" id="IPR006311">
    <property type="entry name" value="TAT_signal"/>
</dbReference>
<dbReference type="Proteomes" id="UP001597400">
    <property type="component" value="Unassembled WGS sequence"/>
</dbReference>
<proteinExistence type="predicted"/>